<organism evidence="1 2">
    <name type="scientific">Paracoccus pacificus</name>
    <dbReference type="NCBI Taxonomy" id="1463598"/>
    <lineage>
        <taxon>Bacteria</taxon>
        <taxon>Pseudomonadati</taxon>
        <taxon>Pseudomonadota</taxon>
        <taxon>Alphaproteobacteria</taxon>
        <taxon>Rhodobacterales</taxon>
        <taxon>Paracoccaceae</taxon>
        <taxon>Paracoccus</taxon>
    </lineage>
</organism>
<protein>
    <recommendedName>
        <fullName evidence="3">Addiction module antitoxin RelB</fullName>
    </recommendedName>
</protein>
<dbReference type="Proteomes" id="UP001597213">
    <property type="component" value="Unassembled WGS sequence"/>
</dbReference>
<reference evidence="2" key="1">
    <citation type="journal article" date="2019" name="Int. J. Syst. Evol. Microbiol.">
        <title>The Global Catalogue of Microorganisms (GCM) 10K type strain sequencing project: providing services to taxonomists for standard genome sequencing and annotation.</title>
        <authorList>
            <consortium name="The Broad Institute Genomics Platform"/>
            <consortium name="The Broad Institute Genome Sequencing Center for Infectious Disease"/>
            <person name="Wu L."/>
            <person name="Ma J."/>
        </authorList>
    </citation>
    <scope>NUCLEOTIDE SEQUENCE [LARGE SCALE GENOMIC DNA]</scope>
    <source>
        <strain evidence="2">CCUG 56029</strain>
    </source>
</reference>
<dbReference type="RefSeq" id="WP_379139571.1">
    <property type="nucleotide sequence ID" value="NZ_JBHUEN010000005.1"/>
</dbReference>
<keyword evidence="2" id="KW-1185">Reference proteome</keyword>
<gene>
    <name evidence="1" type="ORF">ACFSCT_01615</name>
</gene>
<sequence>MKDRKASIEREAGRMLKLPNLKRRILFALERLEAEETELEALWTGAEESDIFRVERERAKQSALDVLSRHE</sequence>
<evidence type="ECO:0008006" key="3">
    <source>
        <dbReference type="Google" id="ProtNLM"/>
    </source>
</evidence>
<evidence type="ECO:0000313" key="1">
    <source>
        <dbReference type="EMBL" id="MFD1880409.1"/>
    </source>
</evidence>
<accession>A0ABW4R384</accession>
<proteinExistence type="predicted"/>
<name>A0ABW4R384_9RHOB</name>
<evidence type="ECO:0000313" key="2">
    <source>
        <dbReference type="Proteomes" id="UP001597213"/>
    </source>
</evidence>
<dbReference type="EMBL" id="JBHUEN010000005">
    <property type="protein sequence ID" value="MFD1880409.1"/>
    <property type="molecule type" value="Genomic_DNA"/>
</dbReference>
<comment type="caution">
    <text evidence="1">The sequence shown here is derived from an EMBL/GenBank/DDBJ whole genome shotgun (WGS) entry which is preliminary data.</text>
</comment>